<accession>B8M0D0</accession>
<dbReference type="GeneID" id="8102740"/>
<dbReference type="PANTHER" id="PTHR46910:SF37">
    <property type="entry name" value="ZN(II)2CYS6 TRANSCRIPTION FACTOR (EUROFUNG)"/>
    <property type="match status" value="1"/>
</dbReference>
<dbReference type="OMA" id="HRVFWVI"/>
<keyword evidence="3" id="KW-0238">DNA-binding</keyword>
<sequence length="523" mass="59264">MNRTDDDAKPSFRYTPITFKGPTTPVQVPPEAARAYIAAYFKHVHPIYPFLDRAEFEQKAFSYDLIHHLSSNASFSALYHTVLALGTQYTEGGSFDAGQGKAWKLYQVALGLFSDILLPRESLVNLQSIFAQNLSCIQIEQTLISEAARMATALGFNRSTMNDSAHRNFWVVYILEKTFSFFGSCSSSIRDMDIGCPIPEIPEAVYGGVDWFYLSARFARLVSRAYEMLYTVSATTKTPEEFYESIDIVYQDLENWRLSIPKDLRPGDTFRPENCKSPWTITVSLRVHFFYSSVVMSLCRLTLHLGSDTESPRTEEAKKRLMHTARHIIELTHYIDLQPHTPIWILGVMPLSALFVLFDFVVHNPYHPESSTNLKFLDVVGAYFTRLEYAMGGSLPSSLLAEFALIARQFIRDIQLGKSIRNSNTNRTTPYQLHTREGQNIEPSKPYDQVREPNQGLIYPPSQIPQVEQMATAPPQLVNGGSMSYVEQLFYPTDDLQPFVTGDLGSGFDMTGLFDSVLPNFQF</sequence>
<dbReference type="VEuPathDB" id="FungiDB:TSTA_084580"/>
<evidence type="ECO:0000256" key="3">
    <source>
        <dbReference type="ARBA" id="ARBA00023125"/>
    </source>
</evidence>
<evidence type="ECO:0000256" key="1">
    <source>
        <dbReference type="ARBA" id="ARBA00004123"/>
    </source>
</evidence>
<name>B8M0D0_TALSN</name>
<dbReference type="STRING" id="441959.B8M0D0"/>
<dbReference type="GO" id="GO:0005634">
    <property type="term" value="C:nucleus"/>
    <property type="evidence" value="ECO:0007669"/>
    <property type="project" value="UniProtKB-SubCell"/>
</dbReference>
<keyword evidence="4" id="KW-0804">Transcription</keyword>
<comment type="subcellular location">
    <subcellularLocation>
        <location evidence="1">Nucleus</location>
    </subcellularLocation>
</comment>
<keyword evidence="5" id="KW-0539">Nucleus</keyword>
<dbReference type="GO" id="GO:0006351">
    <property type="term" value="P:DNA-templated transcription"/>
    <property type="evidence" value="ECO:0007669"/>
    <property type="project" value="InterPro"/>
</dbReference>
<reference evidence="8" key="1">
    <citation type="journal article" date="2015" name="Genome Announc.">
        <title>Genome sequence of the AIDS-associated pathogen Penicillium marneffei (ATCC18224) and its near taxonomic relative Talaromyces stipitatus (ATCC10500).</title>
        <authorList>
            <person name="Nierman W.C."/>
            <person name="Fedorova-Abrams N.D."/>
            <person name="Andrianopoulos A."/>
        </authorList>
    </citation>
    <scope>NUCLEOTIDE SEQUENCE [LARGE SCALE GENOMIC DNA]</scope>
    <source>
        <strain evidence="8">ATCC 10500 / CBS 375.48 / QM 6759 / NRRL 1006</strain>
    </source>
</reference>
<dbReference type="GO" id="GO:0008270">
    <property type="term" value="F:zinc ion binding"/>
    <property type="evidence" value="ECO:0007669"/>
    <property type="project" value="InterPro"/>
</dbReference>
<keyword evidence="8" id="KW-1185">Reference proteome</keyword>
<dbReference type="PANTHER" id="PTHR46910">
    <property type="entry name" value="TRANSCRIPTION FACTOR PDR1"/>
    <property type="match status" value="1"/>
</dbReference>
<dbReference type="HOGENOM" id="CLU_016058_3_1_1"/>
<evidence type="ECO:0000259" key="6">
    <source>
        <dbReference type="SMART" id="SM00906"/>
    </source>
</evidence>
<dbReference type="InterPro" id="IPR007219">
    <property type="entry name" value="XnlR_reg_dom"/>
</dbReference>
<proteinExistence type="predicted"/>
<dbReference type="GO" id="GO:0003677">
    <property type="term" value="F:DNA binding"/>
    <property type="evidence" value="ECO:0007669"/>
    <property type="project" value="UniProtKB-KW"/>
</dbReference>
<dbReference type="CDD" id="cd12148">
    <property type="entry name" value="fungal_TF_MHR"/>
    <property type="match status" value="1"/>
</dbReference>
<feature type="domain" description="Xylanolytic transcriptional activator regulatory" evidence="6">
    <location>
        <begin position="140"/>
        <end position="205"/>
    </location>
</feature>
<dbReference type="AlphaFoldDB" id="B8M0D0"/>
<evidence type="ECO:0000313" key="8">
    <source>
        <dbReference type="Proteomes" id="UP000001745"/>
    </source>
</evidence>
<evidence type="ECO:0000256" key="2">
    <source>
        <dbReference type="ARBA" id="ARBA00023015"/>
    </source>
</evidence>
<dbReference type="GO" id="GO:0003700">
    <property type="term" value="F:DNA-binding transcription factor activity"/>
    <property type="evidence" value="ECO:0007669"/>
    <property type="project" value="InterPro"/>
</dbReference>
<dbReference type="InterPro" id="IPR050987">
    <property type="entry name" value="AtrR-like"/>
</dbReference>
<dbReference type="Proteomes" id="UP000001745">
    <property type="component" value="Unassembled WGS sequence"/>
</dbReference>
<protein>
    <recommendedName>
        <fullName evidence="6">Xylanolytic transcriptional activator regulatory domain-containing protein</fullName>
    </recommendedName>
</protein>
<evidence type="ECO:0000256" key="4">
    <source>
        <dbReference type="ARBA" id="ARBA00023163"/>
    </source>
</evidence>
<dbReference type="SMART" id="SM00906">
    <property type="entry name" value="Fungal_trans"/>
    <property type="match status" value="1"/>
</dbReference>
<dbReference type="RefSeq" id="XP_002478190.1">
    <property type="nucleotide sequence ID" value="XM_002478145.1"/>
</dbReference>
<evidence type="ECO:0000256" key="5">
    <source>
        <dbReference type="ARBA" id="ARBA00023242"/>
    </source>
</evidence>
<keyword evidence="2" id="KW-0805">Transcription regulation</keyword>
<gene>
    <name evidence="7" type="ORF">TSTA_084580</name>
</gene>
<dbReference type="InParanoid" id="B8M0D0"/>
<dbReference type="eggNOG" id="ENOG502QRIK">
    <property type="taxonomic scope" value="Eukaryota"/>
</dbReference>
<dbReference type="OrthoDB" id="39175at2759"/>
<evidence type="ECO:0000313" key="7">
    <source>
        <dbReference type="EMBL" id="EED21227.1"/>
    </source>
</evidence>
<dbReference type="Pfam" id="PF04082">
    <property type="entry name" value="Fungal_trans"/>
    <property type="match status" value="1"/>
</dbReference>
<dbReference type="EMBL" id="EQ962653">
    <property type="protein sequence ID" value="EED21227.1"/>
    <property type="molecule type" value="Genomic_DNA"/>
</dbReference>
<organism evidence="7 8">
    <name type="scientific">Talaromyces stipitatus (strain ATCC 10500 / CBS 375.48 / QM 6759 / NRRL 1006)</name>
    <name type="common">Penicillium stipitatum</name>
    <dbReference type="NCBI Taxonomy" id="441959"/>
    <lineage>
        <taxon>Eukaryota</taxon>
        <taxon>Fungi</taxon>
        <taxon>Dikarya</taxon>
        <taxon>Ascomycota</taxon>
        <taxon>Pezizomycotina</taxon>
        <taxon>Eurotiomycetes</taxon>
        <taxon>Eurotiomycetidae</taxon>
        <taxon>Eurotiales</taxon>
        <taxon>Trichocomaceae</taxon>
        <taxon>Talaromyces</taxon>
        <taxon>Talaromyces sect. Talaromyces</taxon>
    </lineage>
</organism>
<dbReference type="PhylomeDB" id="B8M0D0"/>